<evidence type="ECO:0000313" key="1">
    <source>
        <dbReference type="EMBL" id="OGZ52835.1"/>
    </source>
</evidence>
<dbReference type="Pfam" id="PF00702">
    <property type="entry name" value="Hydrolase"/>
    <property type="match status" value="1"/>
</dbReference>
<dbReference type="STRING" id="1802126.A3B25_01125"/>
<protein>
    <recommendedName>
        <fullName evidence="3">Haloacid dehalogenase</fullName>
    </recommendedName>
</protein>
<reference evidence="1 2" key="1">
    <citation type="journal article" date="2016" name="Nat. Commun.">
        <title>Thousands of microbial genomes shed light on interconnected biogeochemical processes in an aquifer system.</title>
        <authorList>
            <person name="Anantharaman K."/>
            <person name="Brown C.T."/>
            <person name="Hug L.A."/>
            <person name="Sharon I."/>
            <person name="Castelle C.J."/>
            <person name="Probst A.J."/>
            <person name="Thomas B.C."/>
            <person name="Singh A."/>
            <person name="Wilkins M.J."/>
            <person name="Karaoz U."/>
            <person name="Brodie E.L."/>
            <person name="Williams K.H."/>
            <person name="Hubbard S.S."/>
            <person name="Banfield J.F."/>
        </authorList>
    </citation>
    <scope>NUCLEOTIDE SEQUENCE [LARGE SCALE GENOMIC DNA]</scope>
</reference>
<comment type="caution">
    <text evidence="1">The sequence shown here is derived from an EMBL/GenBank/DDBJ whole genome shotgun (WGS) entry which is preliminary data.</text>
</comment>
<dbReference type="Gene3D" id="3.40.50.1000">
    <property type="entry name" value="HAD superfamily/HAD-like"/>
    <property type="match status" value="1"/>
</dbReference>
<dbReference type="InterPro" id="IPR023214">
    <property type="entry name" value="HAD_sf"/>
</dbReference>
<dbReference type="Proteomes" id="UP000179106">
    <property type="component" value="Unassembled WGS sequence"/>
</dbReference>
<evidence type="ECO:0008006" key="3">
    <source>
        <dbReference type="Google" id="ProtNLM"/>
    </source>
</evidence>
<gene>
    <name evidence="1" type="ORF">A3B25_01125</name>
</gene>
<evidence type="ECO:0000313" key="2">
    <source>
        <dbReference type="Proteomes" id="UP000179106"/>
    </source>
</evidence>
<name>A0A1G2GRI9_9BACT</name>
<accession>A0A1G2GRI9</accession>
<sequence length="200" mass="23492">MKKTKPILFCDFDGVLCHDLYWRSLPLDEYEKLQELLFRNDTSLVNDWMRGKYSAEEINRIVSEKIGIPYERLWNIFIEDCKTMQVSKEVLEALRGLRERYTVILITGNMDSFSRFTHPALALENYFDHISNSFYEGMHKTDNKGEIFLKYAKKYDVPIESCIVLDDSKNVHKVFTELGGTAYLVTQNQGILYHLEKLAR</sequence>
<dbReference type="AlphaFoldDB" id="A0A1G2GRI9"/>
<dbReference type="SUPFAM" id="SSF56784">
    <property type="entry name" value="HAD-like"/>
    <property type="match status" value="1"/>
</dbReference>
<organism evidence="1 2">
    <name type="scientific">Candidatus Ryanbacteria bacterium RIFCSPLOWO2_01_FULL_48_26</name>
    <dbReference type="NCBI Taxonomy" id="1802126"/>
    <lineage>
        <taxon>Bacteria</taxon>
        <taxon>Candidatus Ryaniibacteriota</taxon>
    </lineage>
</organism>
<dbReference type="EMBL" id="MHNW01000038">
    <property type="protein sequence ID" value="OGZ52835.1"/>
    <property type="molecule type" value="Genomic_DNA"/>
</dbReference>
<dbReference type="InterPro" id="IPR036412">
    <property type="entry name" value="HAD-like_sf"/>
</dbReference>
<proteinExistence type="predicted"/>